<dbReference type="PIRSF" id="PIRSF019307">
    <property type="entry name" value="UCP019307"/>
    <property type="match status" value="1"/>
</dbReference>
<reference evidence="2 3" key="1">
    <citation type="journal article" date="2016" name="Front. Microbiol.">
        <title>Microevolution Analysis of Bacillus coahuilensis Unveils Differences in Phosphorus Acquisition Strategies and Their Regulation.</title>
        <authorList>
            <person name="Gomez-Lunar Z."/>
            <person name="Hernandez-Gonzalez I."/>
            <person name="Rodriguez-Torres M.D."/>
            <person name="Souza V."/>
            <person name="Olmedo-Alvarez G."/>
        </authorList>
    </citation>
    <scope>NUCLEOTIDE SEQUENCE [LARGE SCALE GENOMIC DNA]</scope>
    <source>
        <strain evidence="3">p1.1.43</strain>
    </source>
</reference>
<proteinExistence type="predicted"/>
<dbReference type="AlphaFoldDB" id="A0A147K8X8"/>
<dbReference type="PATRIC" id="fig|1150625.3.peg.1523"/>
<dbReference type="InterPro" id="IPR014710">
    <property type="entry name" value="RmlC-like_jellyroll"/>
</dbReference>
<dbReference type="InterPro" id="IPR014500">
    <property type="entry name" value="UCP019307_cupin"/>
</dbReference>
<evidence type="ECO:0000313" key="2">
    <source>
        <dbReference type="EMBL" id="KUP06746.1"/>
    </source>
</evidence>
<accession>A0A147K8X8</accession>
<dbReference type="CDD" id="cd02219">
    <property type="entry name" value="cupin_YjlB-like"/>
    <property type="match status" value="1"/>
</dbReference>
<sequence>MTSNEYELLWFENDGKIPNNEYLPLIMYKQPFEKEIIDTTFFRSLFRNNLWTNSWEDSIYPYHHFHSTAHEVLGVTSGTAILLVGGEEGKAVYIEKGDVIIIPAGVGHKKISSSLDFNVVGAYPLGQDWDLRRPNDYCVEIIQQIDRVCLPEQDPVFGDEGLIHEKWWGLMGVKKVQ</sequence>
<gene>
    <name evidence="2" type="ORF">Q75_07260</name>
</gene>
<dbReference type="EMBL" id="LDYG01000027">
    <property type="protein sequence ID" value="KUP06746.1"/>
    <property type="molecule type" value="Genomic_DNA"/>
</dbReference>
<dbReference type="InterPro" id="IPR013096">
    <property type="entry name" value="Cupin_2"/>
</dbReference>
<organism evidence="2 3">
    <name type="scientific">Bacillus coahuilensis p1.1.43</name>
    <dbReference type="NCBI Taxonomy" id="1150625"/>
    <lineage>
        <taxon>Bacteria</taxon>
        <taxon>Bacillati</taxon>
        <taxon>Bacillota</taxon>
        <taxon>Bacilli</taxon>
        <taxon>Bacillales</taxon>
        <taxon>Bacillaceae</taxon>
        <taxon>Bacillus</taxon>
    </lineage>
</organism>
<name>A0A147K8X8_9BACI</name>
<dbReference type="OrthoDB" id="9791759at2"/>
<dbReference type="Gene3D" id="2.60.120.10">
    <property type="entry name" value="Jelly Rolls"/>
    <property type="match status" value="1"/>
</dbReference>
<keyword evidence="3" id="KW-1185">Reference proteome</keyword>
<dbReference type="PANTHER" id="PTHR36448">
    <property type="entry name" value="BLR7373 PROTEIN"/>
    <property type="match status" value="1"/>
</dbReference>
<dbReference type="PANTHER" id="PTHR36448:SF2">
    <property type="entry name" value="CUPIN TYPE-1 DOMAIN-CONTAINING PROTEIN"/>
    <property type="match status" value="1"/>
</dbReference>
<dbReference type="RefSeq" id="WP_059350914.1">
    <property type="nucleotide sequence ID" value="NZ_LDYG01000027.1"/>
</dbReference>
<evidence type="ECO:0000259" key="1">
    <source>
        <dbReference type="Pfam" id="PF07883"/>
    </source>
</evidence>
<dbReference type="Proteomes" id="UP000074108">
    <property type="component" value="Unassembled WGS sequence"/>
</dbReference>
<protein>
    <recommendedName>
        <fullName evidence="1">Cupin type-2 domain-containing protein</fullName>
    </recommendedName>
</protein>
<dbReference type="InterPro" id="IPR047121">
    <property type="entry name" value="YjiB-like"/>
</dbReference>
<feature type="domain" description="Cupin type-2" evidence="1">
    <location>
        <begin position="63"/>
        <end position="109"/>
    </location>
</feature>
<evidence type="ECO:0000313" key="3">
    <source>
        <dbReference type="Proteomes" id="UP000074108"/>
    </source>
</evidence>
<dbReference type="Pfam" id="PF07883">
    <property type="entry name" value="Cupin_2"/>
    <property type="match status" value="1"/>
</dbReference>
<dbReference type="InterPro" id="IPR011051">
    <property type="entry name" value="RmlC_Cupin_sf"/>
</dbReference>
<comment type="caution">
    <text evidence="2">The sequence shown here is derived from an EMBL/GenBank/DDBJ whole genome shotgun (WGS) entry which is preliminary data.</text>
</comment>
<dbReference type="SUPFAM" id="SSF51182">
    <property type="entry name" value="RmlC-like cupins"/>
    <property type="match status" value="1"/>
</dbReference>